<evidence type="ECO:0008006" key="4">
    <source>
        <dbReference type="Google" id="ProtNLM"/>
    </source>
</evidence>
<evidence type="ECO:0000256" key="1">
    <source>
        <dbReference type="SAM" id="Phobius"/>
    </source>
</evidence>
<protein>
    <recommendedName>
        <fullName evidence="4">Phosphatase PAP2 family protein</fullName>
    </recommendedName>
</protein>
<sequence>MLRTTNATLLRLAAWVSGLGHPLLTAVVFVVIMTFYLLDARTATWIAGGVVIGVILPIALWNYRQTRTGAYSNFDVSVREQRRSFYPRLIGLLATATALTVVLPTAAALRNGMGLVCLMLVACFAVNFYLKVSLHAAWSFFLASAVYLMHPGWGIVALSAAGLIAASRLVLGRHTVAELVVGAAIGLATGGVLSRMFG</sequence>
<keyword evidence="1" id="KW-0812">Transmembrane</keyword>
<feature type="transmembrane region" description="Helical" evidence="1">
    <location>
        <begin position="176"/>
        <end position="197"/>
    </location>
</feature>
<feature type="transmembrane region" description="Helical" evidence="1">
    <location>
        <begin position="137"/>
        <end position="164"/>
    </location>
</feature>
<feature type="transmembrane region" description="Helical" evidence="1">
    <location>
        <begin position="12"/>
        <end position="38"/>
    </location>
</feature>
<accession>A0ABP8J411</accession>
<proteinExistence type="predicted"/>
<feature type="transmembrane region" description="Helical" evidence="1">
    <location>
        <begin position="44"/>
        <end position="64"/>
    </location>
</feature>
<evidence type="ECO:0000313" key="3">
    <source>
        <dbReference type="Proteomes" id="UP001500454"/>
    </source>
</evidence>
<name>A0ABP8J411_9BACT</name>
<dbReference type="EMBL" id="BAABHA010000008">
    <property type="protein sequence ID" value="GAA4384674.1"/>
    <property type="molecule type" value="Genomic_DNA"/>
</dbReference>
<organism evidence="2 3">
    <name type="scientific">Hymenobacter koreensis</name>
    <dbReference type="NCBI Taxonomy" id="1084523"/>
    <lineage>
        <taxon>Bacteria</taxon>
        <taxon>Pseudomonadati</taxon>
        <taxon>Bacteroidota</taxon>
        <taxon>Cytophagia</taxon>
        <taxon>Cytophagales</taxon>
        <taxon>Hymenobacteraceae</taxon>
        <taxon>Hymenobacter</taxon>
    </lineage>
</organism>
<feature type="transmembrane region" description="Helical" evidence="1">
    <location>
        <begin position="85"/>
        <end position="106"/>
    </location>
</feature>
<dbReference type="RefSeq" id="WP_345225065.1">
    <property type="nucleotide sequence ID" value="NZ_BAABHA010000008.1"/>
</dbReference>
<reference evidence="3" key="1">
    <citation type="journal article" date="2019" name="Int. J. Syst. Evol. Microbiol.">
        <title>The Global Catalogue of Microorganisms (GCM) 10K type strain sequencing project: providing services to taxonomists for standard genome sequencing and annotation.</title>
        <authorList>
            <consortium name="The Broad Institute Genomics Platform"/>
            <consortium name="The Broad Institute Genome Sequencing Center for Infectious Disease"/>
            <person name="Wu L."/>
            <person name="Ma J."/>
        </authorList>
    </citation>
    <scope>NUCLEOTIDE SEQUENCE [LARGE SCALE GENOMIC DNA]</scope>
    <source>
        <strain evidence="3">JCM 17924</strain>
    </source>
</reference>
<dbReference type="SUPFAM" id="SSF48317">
    <property type="entry name" value="Acid phosphatase/Vanadium-dependent haloperoxidase"/>
    <property type="match status" value="1"/>
</dbReference>
<feature type="transmembrane region" description="Helical" evidence="1">
    <location>
        <begin position="112"/>
        <end position="130"/>
    </location>
</feature>
<gene>
    <name evidence="2" type="ORF">GCM10023186_27270</name>
</gene>
<comment type="caution">
    <text evidence="2">The sequence shown here is derived from an EMBL/GenBank/DDBJ whole genome shotgun (WGS) entry which is preliminary data.</text>
</comment>
<keyword evidence="3" id="KW-1185">Reference proteome</keyword>
<keyword evidence="1" id="KW-0472">Membrane</keyword>
<keyword evidence="1" id="KW-1133">Transmembrane helix</keyword>
<dbReference type="InterPro" id="IPR036938">
    <property type="entry name" value="PAP2/HPO_sf"/>
</dbReference>
<dbReference type="Proteomes" id="UP001500454">
    <property type="component" value="Unassembled WGS sequence"/>
</dbReference>
<dbReference type="Gene3D" id="1.20.144.10">
    <property type="entry name" value="Phosphatidic acid phosphatase type 2/haloperoxidase"/>
    <property type="match status" value="1"/>
</dbReference>
<evidence type="ECO:0000313" key="2">
    <source>
        <dbReference type="EMBL" id="GAA4384674.1"/>
    </source>
</evidence>